<evidence type="ECO:0000256" key="5">
    <source>
        <dbReference type="ARBA" id="ARBA00022737"/>
    </source>
</evidence>
<evidence type="ECO:0000256" key="2">
    <source>
        <dbReference type="ARBA" id="ARBA00004613"/>
    </source>
</evidence>
<keyword evidence="4" id="KW-0964">Secreted</keyword>
<comment type="cofactor">
    <cofactor evidence="1">
        <name>Ca(2+)</name>
        <dbReference type="ChEBI" id="CHEBI:29108"/>
    </cofactor>
</comment>
<evidence type="ECO:0000256" key="3">
    <source>
        <dbReference type="ARBA" id="ARBA00009490"/>
    </source>
</evidence>
<dbReference type="InterPro" id="IPR001343">
    <property type="entry name" value="Hemolysn_Ca-bd"/>
</dbReference>
<dbReference type="Gene3D" id="3.40.390.10">
    <property type="entry name" value="Collagenase (Catalytic Domain)"/>
    <property type="match status" value="1"/>
</dbReference>
<dbReference type="InterPro" id="IPR011049">
    <property type="entry name" value="Serralysin-like_metalloprot_C"/>
</dbReference>
<dbReference type="InterPro" id="IPR018511">
    <property type="entry name" value="Hemolysin-typ_Ca-bd_CS"/>
</dbReference>
<dbReference type="AlphaFoldDB" id="A0A369VW66"/>
<comment type="subcellular location">
    <subcellularLocation>
        <location evidence="2">Secreted</location>
    </subcellularLocation>
</comment>
<evidence type="ECO:0000313" key="7">
    <source>
        <dbReference type="EMBL" id="RDE05312.1"/>
    </source>
</evidence>
<dbReference type="PANTHER" id="PTHR38340">
    <property type="entry name" value="S-LAYER PROTEIN"/>
    <property type="match status" value="1"/>
</dbReference>
<dbReference type="GO" id="GO:0006508">
    <property type="term" value="P:proteolysis"/>
    <property type="evidence" value="ECO:0007669"/>
    <property type="project" value="InterPro"/>
</dbReference>
<keyword evidence="8" id="KW-1185">Reference proteome</keyword>
<protein>
    <recommendedName>
        <fullName evidence="6">Peptidase metallopeptidase domain-containing protein</fullName>
    </recommendedName>
</protein>
<dbReference type="RefSeq" id="WP_114687383.1">
    <property type="nucleotide sequence ID" value="NZ_QQNB01000002.1"/>
</dbReference>
<evidence type="ECO:0000259" key="6">
    <source>
        <dbReference type="SMART" id="SM00235"/>
    </source>
</evidence>
<dbReference type="InterPro" id="IPR050557">
    <property type="entry name" value="RTX_toxin/Mannuronan_C5-epim"/>
</dbReference>
<evidence type="ECO:0000256" key="1">
    <source>
        <dbReference type="ARBA" id="ARBA00001913"/>
    </source>
</evidence>
<evidence type="ECO:0000313" key="8">
    <source>
        <dbReference type="Proteomes" id="UP000253918"/>
    </source>
</evidence>
<dbReference type="InterPro" id="IPR013858">
    <property type="entry name" value="Peptidase_M10B_C"/>
</dbReference>
<feature type="domain" description="Peptidase metallopeptidase" evidence="6">
    <location>
        <begin position="113"/>
        <end position="308"/>
    </location>
</feature>
<dbReference type="SUPFAM" id="SSF55486">
    <property type="entry name" value="Metalloproteases ('zincins'), catalytic domain"/>
    <property type="match status" value="1"/>
</dbReference>
<keyword evidence="5" id="KW-0677">Repeat</keyword>
<dbReference type="GO" id="GO:0008237">
    <property type="term" value="F:metallopeptidase activity"/>
    <property type="evidence" value="ECO:0007669"/>
    <property type="project" value="InterPro"/>
</dbReference>
<gene>
    <name evidence="7" type="ORF">DVW87_08575</name>
</gene>
<dbReference type="PRINTS" id="PR00313">
    <property type="entry name" value="CABNDNGRPT"/>
</dbReference>
<proteinExistence type="inferred from homology"/>
<name>A0A369VW66_9SPHN</name>
<dbReference type="CDD" id="cd04277">
    <property type="entry name" value="ZnMc_serralysin_like"/>
    <property type="match status" value="1"/>
</dbReference>
<dbReference type="InterPro" id="IPR034033">
    <property type="entry name" value="Serralysin-like"/>
</dbReference>
<comment type="caution">
    <text evidence="7">The sequence shown here is derived from an EMBL/GenBank/DDBJ whole genome shotgun (WGS) entry which is preliminary data.</text>
</comment>
<dbReference type="Gene3D" id="2.150.10.10">
    <property type="entry name" value="Serralysin-like metalloprotease, C-terminal"/>
    <property type="match status" value="3"/>
</dbReference>
<dbReference type="SMART" id="SM00235">
    <property type="entry name" value="ZnMc"/>
    <property type="match status" value="1"/>
</dbReference>
<dbReference type="InterPro" id="IPR024079">
    <property type="entry name" value="MetalloPept_cat_dom_sf"/>
</dbReference>
<comment type="similarity">
    <text evidence="3">Belongs to the peptidase M10B family.</text>
</comment>
<sequence length="841" mass="87356">MAYTRNIEDGYHDDWSVGRVYAEDVAAPTHTAPLEPLDASVDGQGGTIRGKPVFTIDQAAYYLNRGDGLITEGGVTYRSGANWDGAQGTANNDYYTLANSKGHVAGTPLTTLAFGFYETKATLPDPYVYTQLADGTNQQYIGLAVANGFSALSADQRVAARQAIGIWDSLIKVTFVEKAFGDADINFMNTTTGPAQASAYLPYDYGRTNIVQDDGTLVTYEEISGDVFIATPSINSSNALFDEGQYGLTTLIHELGHTLGLEHPGSYNFGPDFSATYENGAEYYQDSNQYSIMSYWDSEETGANHVDWELLTYRYPSTPLVHDIAAIQRIYGADTTTRTGDTVYGFNSNAGDESFDFNLTPMPVATIWDAGGNDTIDVSGYSTPSIIDLNEGQFSSVGGYYSTTVPTLDEINARRAAAGLAPRTQATYDLYLEITGDTYRNGLMTDNLSIAYGAIIENAIGGSGDDLLIANGVANRLVGNGGLDTVSYRSATAGVVASLTTGGTGGAAAGDTYSTIENLQGSAFGDTLSGTTGKNVLTGLAGNDTLLGTGGGDTLDGGAGTDTVSYRNATGAVTASLASNTGTVGLAAGDVYISIEGLEGSAFNDTLFGGAGDDLLYGLAGDDRLIGGAGNDSLYGGRGTDTLRGGIGNDVLSGDAGDDTLYGEDGNDTLLGGDGSDTLVGGAGNDVLRGGGGYDGLTGGTGRDEFVFRQADAIDPATATGGNAALRGYNRGGYGAVDQWAKIGDLNFGEGDFVRITGFTKLFAAAGTAAGSSYASSSGDFVLDSQADVNNLASFLRSHAQYGAVTERFGNQDGTSFVMIDDNGRAQVLDLGFIHTGLPML</sequence>
<dbReference type="GO" id="GO:0008270">
    <property type="term" value="F:zinc ion binding"/>
    <property type="evidence" value="ECO:0007669"/>
    <property type="project" value="InterPro"/>
</dbReference>
<organism evidence="7 8">
    <name type="scientific">Sphingomonas aracearum</name>
    <dbReference type="NCBI Taxonomy" id="2283317"/>
    <lineage>
        <taxon>Bacteria</taxon>
        <taxon>Pseudomonadati</taxon>
        <taxon>Pseudomonadota</taxon>
        <taxon>Alphaproteobacteria</taxon>
        <taxon>Sphingomonadales</taxon>
        <taxon>Sphingomonadaceae</taxon>
        <taxon>Sphingomonas</taxon>
    </lineage>
</organism>
<dbReference type="SUPFAM" id="SSF51120">
    <property type="entry name" value="beta-Roll"/>
    <property type="match status" value="4"/>
</dbReference>
<dbReference type="PROSITE" id="PS00330">
    <property type="entry name" value="HEMOLYSIN_CALCIUM"/>
    <property type="match status" value="3"/>
</dbReference>
<dbReference type="GO" id="GO:0005509">
    <property type="term" value="F:calcium ion binding"/>
    <property type="evidence" value="ECO:0007669"/>
    <property type="project" value="InterPro"/>
</dbReference>
<dbReference type="Proteomes" id="UP000253918">
    <property type="component" value="Unassembled WGS sequence"/>
</dbReference>
<reference evidence="7 8" key="1">
    <citation type="submission" date="2018-07" db="EMBL/GenBank/DDBJ databases">
        <title>a novel species of Sphingomonas isolated from the rhizosphere soil of Araceae plant.</title>
        <authorList>
            <person name="Zhiyong W."/>
            <person name="Qinglan Z."/>
            <person name="Zhiwei F."/>
            <person name="Ding X."/>
            <person name="Gejiao W."/>
            <person name="Shixue Z."/>
        </authorList>
    </citation>
    <scope>NUCLEOTIDE SEQUENCE [LARGE SCALE GENOMIC DNA]</scope>
    <source>
        <strain evidence="7 8">WZY 27</strain>
    </source>
</reference>
<dbReference type="InterPro" id="IPR006026">
    <property type="entry name" value="Peptidase_Metallo"/>
</dbReference>
<dbReference type="Pfam" id="PF00353">
    <property type="entry name" value="HemolysinCabind"/>
    <property type="match status" value="5"/>
</dbReference>
<accession>A0A369VW66</accession>
<dbReference type="EMBL" id="QQNB01000002">
    <property type="protein sequence ID" value="RDE05312.1"/>
    <property type="molecule type" value="Genomic_DNA"/>
</dbReference>
<dbReference type="GO" id="GO:0005615">
    <property type="term" value="C:extracellular space"/>
    <property type="evidence" value="ECO:0007669"/>
    <property type="project" value="InterPro"/>
</dbReference>
<evidence type="ECO:0000256" key="4">
    <source>
        <dbReference type="ARBA" id="ARBA00022525"/>
    </source>
</evidence>
<dbReference type="PANTHER" id="PTHR38340:SF1">
    <property type="entry name" value="S-LAYER PROTEIN"/>
    <property type="match status" value="1"/>
</dbReference>
<dbReference type="OrthoDB" id="733404at2"/>
<dbReference type="Pfam" id="PF08548">
    <property type="entry name" value="Peptidase_M10_C"/>
    <property type="match status" value="2"/>
</dbReference>